<accession>A0AA39JBP9</accession>
<protein>
    <recommendedName>
        <fullName evidence="2">Ribonuclease H1 N-terminal domain-containing protein</fullName>
    </recommendedName>
</protein>
<dbReference type="InterPro" id="IPR011320">
    <property type="entry name" value="RNase_H1_N"/>
</dbReference>
<dbReference type="Gene3D" id="3.40.970.10">
    <property type="entry name" value="Ribonuclease H1, N-terminal domain"/>
    <property type="match status" value="1"/>
</dbReference>
<proteinExistence type="predicted"/>
<name>A0AA39JBP9_9AGAR</name>
<evidence type="ECO:0000313" key="3">
    <source>
        <dbReference type="EMBL" id="KAK0438384.1"/>
    </source>
</evidence>
<feature type="compositionally biased region" description="Low complexity" evidence="1">
    <location>
        <begin position="120"/>
        <end position="131"/>
    </location>
</feature>
<gene>
    <name evidence="3" type="ORF">EV421DRAFT_1738442</name>
</gene>
<dbReference type="AlphaFoldDB" id="A0AA39JBP9"/>
<dbReference type="Pfam" id="PF01693">
    <property type="entry name" value="Cauli_VI"/>
    <property type="match status" value="1"/>
</dbReference>
<organism evidence="3 4">
    <name type="scientific">Armillaria borealis</name>
    <dbReference type="NCBI Taxonomy" id="47425"/>
    <lineage>
        <taxon>Eukaryota</taxon>
        <taxon>Fungi</taxon>
        <taxon>Dikarya</taxon>
        <taxon>Basidiomycota</taxon>
        <taxon>Agaricomycotina</taxon>
        <taxon>Agaricomycetes</taxon>
        <taxon>Agaricomycetidae</taxon>
        <taxon>Agaricales</taxon>
        <taxon>Marasmiineae</taxon>
        <taxon>Physalacriaceae</taxon>
        <taxon>Armillaria</taxon>
    </lineage>
</organism>
<dbReference type="Proteomes" id="UP001175226">
    <property type="component" value="Unassembled WGS sequence"/>
</dbReference>
<sequence length="256" mass="27404">MHKPDEEEERLWESLDDYPVLAGMTDCVPCIPVFYPDAGDENLIKTGGKRLYVVRQGLVPGVYSNWRTAQKQVLGFSESLQESFMTWEECLSYWQEGCKPSAHGHATHMPAPVIVSRNQSSGSSSSPAASSFTTPQRHAVKTPLSHGIGTTPGTSTPLASSARRGYSTAVSISSPPGTPTTACQPSSSGSRASKGSKKPLSQFHIVINTSRSKKSVFSDLAQAQASMIVIQGHGEKCRLNISSNLEDALDSGDSSD</sequence>
<evidence type="ECO:0000259" key="2">
    <source>
        <dbReference type="Pfam" id="PF01693"/>
    </source>
</evidence>
<comment type="caution">
    <text evidence="3">The sequence shown here is derived from an EMBL/GenBank/DDBJ whole genome shotgun (WGS) entry which is preliminary data.</text>
</comment>
<dbReference type="InterPro" id="IPR009027">
    <property type="entry name" value="Ribosomal_bL9/RNase_H1_N"/>
</dbReference>
<evidence type="ECO:0000313" key="4">
    <source>
        <dbReference type="Proteomes" id="UP001175226"/>
    </source>
</evidence>
<keyword evidence="4" id="KW-1185">Reference proteome</keyword>
<evidence type="ECO:0000256" key="1">
    <source>
        <dbReference type="SAM" id="MobiDB-lite"/>
    </source>
</evidence>
<feature type="domain" description="Ribonuclease H1 N-terminal" evidence="2">
    <location>
        <begin position="52"/>
        <end position="89"/>
    </location>
</feature>
<feature type="compositionally biased region" description="Polar residues" evidence="1">
    <location>
        <begin position="168"/>
        <end position="185"/>
    </location>
</feature>
<reference evidence="3" key="1">
    <citation type="submission" date="2023-06" db="EMBL/GenBank/DDBJ databases">
        <authorList>
            <consortium name="Lawrence Berkeley National Laboratory"/>
            <person name="Ahrendt S."/>
            <person name="Sahu N."/>
            <person name="Indic B."/>
            <person name="Wong-Bajracharya J."/>
            <person name="Merenyi Z."/>
            <person name="Ke H.-M."/>
            <person name="Monk M."/>
            <person name="Kocsube S."/>
            <person name="Drula E."/>
            <person name="Lipzen A."/>
            <person name="Balint B."/>
            <person name="Henrissat B."/>
            <person name="Andreopoulos B."/>
            <person name="Martin F.M."/>
            <person name="Harder C.B."/>
            <person name="Rigling D."/>
            <person name="Ford K.L."/>
            <person name="Foster G.D."/>
            <person name="Pangilinan J."/>
            <person name="Papanicolaou A."/>
            <person name="Barry K."/>
            <person name="LaButti K."/>
            <person name="Viragh M."/>
            <person name="Koriabine M."/>
            <person name="Yan M."/>
            <person name="Riley R."/>
            <person name="Champramary S."/>
            <person name="Plett K.L."/>
            <person name="Tsai I.J."/>
            <person name="Slot J."/>
            <person name="Sipos G."/>
            <person name="Plett J."/>
            <person name="Nagy L.G."/>
            <person name="Grigoriev I.V."/>
        </authorList>
    </citation>
    <scope>NUCLEOTIDE SEQUENCE</scope>
    <source>
        <strain evidence="3">FPL87.14</strain>
    </source>
</reference>
<dbReference type="SUPFAM" id="SSF55658">
    <property type="entry name" value="L9 N-domain-like"/>
    <property type="match status" value="1"/>
</dbReference>
<feature type="region of interest" description="Disordered" evidence="1">
    <location>
        <begin position="116"/>
        <end position="198"/>
    </location>
</feature>
<dbReference type="EMBL" id="JAUEPT010000043">
    <property type="protein sequence ID" value="KAK0438384.1"/>
    <property type="molecule type" value="Genomic_DNA"/>
</dbReference>
<dbReference type="InterPro" id="IPR037056">
    <property type="entry name" value="RNase_H1_N_sf"/>
</dbReference>